<dbReference type="AlphaFoldDB" id="A0A1B6ISM7"/>
<dbReference type="CDD" id="cd15517">
    <property type="entry name" value="PHD_TCF19_like"/>
    <property type="match status" value="1"/>
</dbReference>
<accession>A0A1B6ISM7</accession>
<feature type="compositionally biased region" description="Basic and acidic residues" evidence="2">
    <location>
        <begin position="479"/>
        <end position="503"/>
    </location>
</feature>
<feature type="non-terminal residue" evidence="5">
    <location>
        <position position="582"/>
    </location>
</feature>
<dbReference type="InterPro" id="IPR050863">
    <property type="entry name" value="CenT-Element_Derived"/>
</dbReference>
<feature type="transmembrane region" description="Helical" evidence="3">
    <location>
        <begin position="144"/>
        <end position="166"/>
    </location>
</feature>
<name>A0A1B6ISM7_9HEMI</name>
<keyword evidence="3" id="KW-1133">Transmembrane helix</keyword>
<dbReference type="GO" id="GO:0003677">
    <property type="term" value="F:DNA binding"/>
    <property type="evidence" value="ECO:0007669"/>
    <property type="project" value="UniProtKB-KW"/>
</dbReference>
<keyword evidence="1" id="KW-0238">DNA-binding</keyword>
<reference evidence="5" key="1">
    <citation type="submission" date="2015-11" db="EMBL/GenBank/DDBJ databases">
        <title>De novo transcriptome assembly of four potential Pierce s Disease insect vectors from Arizona vineyards.</title>
        <authorList>
            <person name="Tassone E.E."/>
        </authorList>
    </citation>
    <scope>NUCLEOTIDE SEQUENCE</scope>
</reference>
<evidence type="ECO:0000259" key="4">
    <source>
        <dbReference type="PROSITE" id="PS51253"/>
    </source>
</evidence>
<feature type="region of interest" description="Disordered" evidence="2">
    <location>
        <begin position="405"/>
        <end position="435"/>
    </location>
</feature>
<dbReference type="PANTHER" id="PTHR19303">
    <property type="entry name" value="TRANSPOSON"/>
    <property type="match status" value="1"/>
</dbReference>
<evidence type="ECO:0000256" key="2">
    <source>
        <dbReference type="SAM" id="MobiDB-lite"/>
    </source>
</evidence>
<feature type="non-terminal residue" evidence="5">
    <location>
        <position position="1"/>
    </location>
</feature>
<evidence type="ECO:0000313" key="5">
    <source>
        <dbReference type="EMBL" id="JAS89932.1"/>
    </source>
</evidence>
<protein>
    <recommendedName>
        <fullName evidence="4">HTH CENPB-type domain-containing protein</fullName>
    </recommendedName>
</protein>
<dbReference type="SUPFAM" id="SSF57903">
    <property type="entry name" value="FYVE/PHD zinc finger"/>
    <property type="match status" value="1"/>
</dbReference>
<dbReference type="Gene3D" id="3.30.40.10">
    <property type="entry name" value="Zinc/RING finger domain, C3HC4 (zinc finger)"/>
    <property type="match status" value="1"/>
</dbReference>
<proteinExistence type="predicted"/>
<feature type="domain" description="HTH CENPB-type" evidence="4">
    <location>
        <begin position="1"/>
        <end position="69"/>
    </location>
</feature>
<evidence type="ECO:0000256" key="1">
    <source>
        <dbReference type="ARBA" id="ARBA00023125"/>
    </source>
</evidence>
<evidence type="ECO:0000256" key="3">
    <source>
        <dbReference type="SAM" id="Phobius"/>
    </source>
</evidence>
<dbReference type="PROSITE" id="PS51253">
    <property type="entry name" value="HTH_CENPB"/>
    <property type="match status" value="1"/>
</dbReference>
<dbReference type="InterPro" id="IPR004875">
    <property type="entry name" value="DDE_SF_endonuclease_dom"/>
</dbReference>
<feature type="compositionally biased region" description="Polar residues" evidence="2">
    <location>
        <begin position="409"/>
        <end position="435"/>
    </location>
</feature>
<dbReference type="InterPro" id="IPR006600">
    <property type="entry name" value="HTH_CenpB_DNA-bd_dom"/>
</dbReference>
<dbReference type="InterPro" id="IPR013083">
    <property type="entry name" value="Znf_RING/FYVE/PHD"/>
</dbReference>
<dbReference type="InterPro" id="IPR011011">
    <property type="entry name" value="Znf_FYVE_PHD"/>
</dbReference>
<dbReference type="Pfam" id="PF03184">
    <property type="entry name" value="DDE_1"/>
    <property type="match status" value="1"/>
</dbReference>
<keyword evidence="3" id="KW-0812">Transmembrane</keyword>
<keyword evidence="3" id="KW-0472">Membrane</keyword>
<dbReference type="PANTHER" id="PTHR19303:SF71">
    <property type="entry name" value="ZINC FINGER PHD-TYPE DOMAIN-CONTAINING PROTEIN"/>
    <property type="match status" value="1"/>
</dbReference>
<organism evidence="5">
    <name type="scientific">Homalodisca liturata</name>
    <dbReference type="NCBI Taxonomy" id="320908"/>
    <lineage>
        <taxon>Eukaryota</taxon>
        <taxon>Metazoa</taxon>
        <taxon>Ecdysozoa</taxon>
        <taxon>Arthropoda</taxon>
        <taxon>Hexapoda</taxon>
        <taxon>Insecta</taxon>
        <taxon>Pterygota</taxon>
        <taxon>Neoptera</taxon>
        <taxon>Paraneoptera</taxon>
        <taxon>Hemiptera</taxon>
        <taxon>Auchenorrhyncha</taxon>
        <taxon>Membracoidea</taxon>
        <taxon>Cicadellidae</taxon>
        <taxon>Cicadellinae</taxon>
        <taxon>Proconiini</taxon>
        <taxon>Homalodisca</taxon>
    </lineage>
</organism>
<sequence>TEEQEKEIVDHLLDMEVRFFGVTVSDLQALAYKLAVKNGIPHNFSHEKKAAGKDWVQGFRKRHPMIALRKPEATSAARAQAFNKTNVSKFFDILEGIQKDHVFPPHRVYNVDETGLLTVQSKSSKVFALKGRRQVGSLTSAERGVLSTFVVCVSAGGTFIPPFVIFPRRRMKVELQDGAPPGSAFACHPTGWMQMEIFTSWFDHFIKFSKPTKDDPILLVLDGHATHTNNLDFIEKARDSHVTVLCIPPHCSHKMQPLDVAFMAPFNTYFVQSIEKFLRNNPGRTVTQFQVSRLLGEAFLKAATPVIAIKGFQKCGIVPIDRNVFTELDYAAAETTEITLQKDPEPEDENKVIQVSASSSQTVSNSSSTGLIGGSENPNTAFIMVSLPSVDHQIMSSSGLPSATFDPSIPSTSSAGALETTSNLNSPPNKKSTSFAVSPREIVPVPKVSTIIKRQTKRKKGTATVLTSSPYKASLMAIKKEKEDKENVKQRRLEAKRKREIENKQPPPKRRVAKIKNKGKRALFKKKNDDLYDDDDDDEGNVNDVDCLFCGDCYSKSKDNEGWIRCSGCLKWAHEACTGAEE</sequence>
<gene>
    <name evidence="5" type="ORF">g.5211</name>
</gene>
<dbReference type="EMBL" id="GECU01017774">
    <property type="protein sequence ID" value="JAS89932.1"/>
    <property type="molecule type" value="Transcribed_RNA"/>
</dbReference>
<feature type="region of interest" description="Disordered" evidence="2">
    <location>
        <begin position="479"/>
        <end position="511"/>
    </location>
</feature>
<dbReference type="GO" id="GO:0005634">
    <property type="term" value="C:nucleus"/>
    <property type="evidence" value="ECO:0007669"/>
    <property type="project" value="TreeGrafter"/>
</dbReference>